<gene>
    <name evidence="2" type="ORF">J437_LFUL004241</name>
</gene>
<name>A0A8K0P1F6_LADFU</name>
<reference evidence="2" key="1">
    <citation type="submission" date="2013-04" db="EMBL/GenBank/DDBJ databases">
        <authorList>
            <person name="Qu J."/>
            <person name="Murali S.C."/>
            <person name="Bandaranaike D."/>
            <person name="Bellair M."/>
            <person name="Blankenburg K."/>
            <person name="Chao H."/>
            <person name="Dinh H."/>
            <person name="Doddapaneni H."/>
            <person name="Downs B."/>
            <person name="Dugan-Rocha S."/>
            <person name="Elkadiri S."/>
            <person name="Gnanaolivu R.D."/>
            <person name="Hernandez B."/>
            <person name="Javaid M."/>
            <person name="Jayaseelan J.C."/>
            <person name="Lee S."/>
            <person name="Li M."/>
            <person name="Ming W."/>
            <person name="Munidasa M."/>
            <person name="Muniz J."/>
            <person name="Nguyen L."/>
            <person name="Ongeri F."/>
            <person name="Osuji N."/>
            <person name="Pu L.-L."/>
            <person name="Puazo M."/>
            <person name="Qu C."/>
            <person name="Quiroz J."/>
            <person name="Raj R."/>
            <person name="Weissenberger G."/>
            <person name="Xin Y."/>
            <person name="Zou X."/>
            <person name="Han Y."/>
            <person name="Richards S."/>
            <person name="Worley K."/>
            <person name="Muzny D."/>
            <person name="Gibbs R."/>
        </authorList>
    </citation>
    <scope>NUCLEOTIDE SEQUENCE</scope>
    <source>
        <strain evidence="2">Sampled in the wild</strain>
    </source>
</reference>
<feature type="region of interest" description="Disordered" evidence="1">
    <location>
        <begin position="206"/>
        <end position="227"/>
    </location>
</feature>
<sequence length="227" mass="25996">MLRIITVFWLLYSRNIMEYIHHVATEEIILPPKISPFCGKKTFSNAIVEPAQHVEDIELYSASPEESKEDESIEDFVRSVLRDRIHGTLPILQQRDRRCSKLGNVAGGDWKSWTELWVERCGDVCPDAKENQSSHEYQSAHVDTPHPSPYAKAASELPARRGKKTFWKRVLCFFTCCTKSYEAQEPDRKKLFQRITKEGYIQYISGGPPLLSGRPSSKINHGNRDGT</sequence>
<feature type="region of interest" description="Disordered" evidence="1">
    <location>
        <begin position="132"/>
        <end position="155"/>
    </location>
</feature>
<reference evidence="2" key="2">
    <citation type="submission" date="2017-10" db="EMBL/GenBank/DDBJ databases">
        <title>Ladona fulva Genome sequencing and assembly.</title>
        <authorList>
            <person name="Murali S."/>
            <person name="Richards S."/>
            <person name="Bandaranaike D."/>
            <person name="Bellair M."/>
            <person name="Blankenburg K."/>
            <person name="Chao H."/>
            <person name="Dinh H."/>
            <person name="Doddapaneni H."/>
            <person name="Dugan-Rocha S."/>
            <person name="Elkadiri S."/>
            <person name="Gnanaolivu R."/>
            <person name="Hernandez B."/>
            <person name="Skinner E."/>
            <person name="Javaid M."/>
            <person name="Lee S."/>
            <person name="Li M."/>
            <person name="Ming W."/>
            <person name="Munidasa M."/>
            <person name="Muniz J."/>
            <person name="Nguyen L."/>
            <person name="Hughes D."/>
            <person name="Osuji N."/>
            <person name="Pu L.-L."/>
            <person name="Puazo M."/>
            <person name="Qu C."/>
            <person name="Quiroz J."/>
            <person name="Raj R."/>
            <person name="Weissenberger G."/>
            <person name="Xin Y."/>
            <person name="Zou X."/>
            <person name="Han Y."/>
            <person name="Worley K."/>
            <person name="Muzny D."/>
            <person name="Gibbs R."/>
        </authorList>
    </citation>
    <scope>NUCLEOTIDE SEQUENCE</scope>
    <source>
        <strain evidence="2">Sampled in the wild</strain>
    </source>
</reference>
<evidence type="ECO:0000313" key="2">
    <source>
        <dbReference type="EMBL" id="KAG8227629.1"/>
    </source>
</evidence>
<accession>A0A8K0P1F6</accession>
<keyword evidence="3" id="KW-1185">Reference proteome</keyword>
<comment type="caution">
    <text evidence="2">The sequence shown here is derived from an EMBL/GenBank/DDBJ whole genome shotgun (WGS) entry which is preliminary data.</text>
</comment>
<organism evidence="2 3">
    <name type="scientific">Ladona fulva</name>
    <name type="common">Scarce chaser dragonfly</name>
    <name type="synonym">Libellula fulva</name>
    <dbReference type="NCBI Taxonomy" id="123851"/>
    <lineage>
        <taxon>Eukaryota</taxon>
        <taxon>Metazoa</taxon>
        <taxon>Ecdysozoa</taxon>
        <taxon>Arthropoda</taxon>
        <taxon>Hexapoda</taxon>
        <taxon>Insecta</taxon>
        <taxon>Pterygota</taxon>
        <taxon>Palaeoptera</taxon>
        <taxon>Odonata</taxon>
        <taxon>Epiprocta</taxon>
        <taxon>Anisoptera</taxon>
        <taxon>Libelluloidea</taxon>
        <taxon>Libellulidae</taxon>
        <taxon>Ladona</taxon>
    </lineage>
</organism>
<evidence type="ECO:0000313" key="3">
    <source>
        <dbReference type="Proteomes" id="UP000792457"/>
    </source>
</evidence>
<dbReference type="Proteomes" id="UP000792457">
    <property type="component" value="Unassembled WGS sequence"/>
</dbReference>
<proteinExistence type="predicted"/>
<evidence type="ECO:0000256" key="1">
    <source>
        <dbReference type="SAM" id="MobiDB-lite"/>
    </source>
</evidence>
<dbReference type="AlphaFoldDB" id="A0A8K0P1F6"/>
<dbReference type="EMBL" id="KZ308330">
    <property type="protein sequence ID" value="KAG8227629.1"/>
    <property type="molecule type" value="Genomic_DNA"/>
</dbReference>
<protein>
    <submittedName>
        <fullName evidence="2">Uncharacterized protein</fullName>
    </submittedName>
</protein>